<feature type="compositionally biased region" description="Basic and acidic residues" evidence="1">
    <location>
        <begin position="155"/>
        <end position="164"/>
    </location>
</feature>
<evidence type="ECO:0000313" key="3">
    <source>
        <dbReference type="Proteomes" id="UP000006693"/>
    </source>
</evidence>
<feature type="compositionally biased region" description="Basic and acidic residues" evidence="1">
    <location>
        <begin position="78"/>
        <end position="88"/>
    </location>
</feature>
<dbReference type="HOGENOM" id="CLU_128072_0_0_4"/>
<name>A0A0H2WM34_BURMA</name>
<gene>
    <name evidence="2" type="ordered locus">BMA2210</name>
</gene>
<feature type="compositionally biased region" description="Basic residues" evidence="1">
    <location>
        <begin position="129"/>
        <end position="145"/>
    </location>
</feature>
<dbReference type="KEGG" id="bma:BMA2210"/>
<dbReference type="Proteomes" id="UP000006693">
    <property type="component" value="Chromosome 1"/>
</dbReference>
<feature type="region of interest" description="Disordered" evidence="1">
    <location>
        <begin position="1"/>
        <end position="180"/>
    </location>
</feature>
<accession>A0A0H2WM34</accession>
<feature type="compositionally biased region" description="Polar residues" evidence="1">
    <location>
        <begin position="62"/>
        <end position="72"/>
    </location>
</feature>
<feature type="compositionally biased region" description="Basic residues" evidence="1">
    <location>
        <begin position="17"/>
        <end position="32"/>
    </location>
</feature>
<sequence length="180" mass="19757">MREARMSGDGCVNLYRRAAHRPRADRKGRRPKTGAARATTGARPRTGRMPRPRLTMAVGRTTIESRIANRTSRIAPESTHDRIARDRNIPPAGADALPDASGSAPRKALPPPHARLRHPQSRVDTPQRTRTRGARPTRAKQRPKTARAGAGPAEPPRRAARLEPRQPCPVRLSRAPASAR</sequence>
<organism evidence="2 3">
    <name type="scientific">Burkholderia mallei (strain ATCC 23344)</name>
    <dbReference type="NCBI Taxonomy" id="243160"/>
    <lineage>
        <taxon>Bacteria</taxon>
        <taxon>Pseudomonadati</taxon>
        <taxon>Pseudomonadota</taxon>
        <taxon>Betaproteobacteria</taxon>
        <taxon>Burkholderiales</taxon>
        <taxon>Burkholderiaceae</taxon>
        <taxon>Burkholderia</taxon>
        <taxon>pseudomallei group</taxon>
    </lineage>
</organism>
<evidence type="ECO:0000313" key="2">
    <source>
        <dbReference type="EMBL" id="AAU50275.1"/>
    </source>
</evidence>
<dbReference type="AlphaFoldDB" id="A0A0H2WM34"/>
<reference evidence="2 3" key="1">
    <citation type="journal article" date="2004" name="Proc. Natl. Acad. Sci. U.S.A.">
        <title>Structural flexibility in the Burkholderia mallei genome.</title>
        <authorList>
            <person name="Nierman W.C."/>
            <person name="DeShazer D."/>
            <person name="Kim H.S."/>
            <person name="Tettelin H."/>
            <person name="Nelson K.E."/>
            <person name="Feldblyum T."/>
            <person name="Ulrich R.L."/>
            <person name="Ronning C.M."/>
            <person name="Brinkac L.M."/>
            <person name="Daugherty S.C."/>
            <person name="Davidsen T.D."/>
            <person name="Deboy R.T."/>
            <person name="Dimitrov G."/>
            <person name="Dodson R.J."/>
            <person name="Durkin A.S."/>
            <person name="Gwinn M.L."/>
            <person name="Haft D.H."/>
            <person name="Khouri H."/>
            <person name="Kolonay J.F."/>
            <person name="Madupu R."/>
            <person name="Mohammoud Y."/>
            <person name="Nelson W.C."/>
            <person name="Radune D."/>
            <person name="Romero C.M."/>
            <person name="Sarria S."/>
            <person name="Selengut J."/>
            <person name="Shamblin C."/>
            <person name="Sullivan S.A."/>
            <person name="White O."/>
            <person name="Yu Y."/>
            <person name="Zafar N."/>
            <person name="Zhou L."/>
            <person name="Fraser C.M."/>
        </authorList>
    </citation>
    <scope>NUCLEOTIDE SEQUENCE [LARGE SCALE GENOMIC DNA]</scope>
    <source>
        <strain evidence="2 3">ATCC 23344</strain>
    </source>
</reference>
<protein>
    <submittedName>
        <fullName evidence="2">Uncharacterized protein</fullName>
    </submittedName>
</protein>
<evidence type="ECO:0000256" key="1">
    <source>
        <dbReference type="SAM" id="MobiDB-lite"/>
    </source>
</evidence>
<proteinExistence type="predicted"/>
<dbReference type="EMBL" id="CP000010">
    <property type="protein sequence ID" value="AAU50275.1"/>
    <property type="molecule type" value="Genomic_DNA"/>
</dbReference>
<keyword evidence="3" id="KW-1185">Reference proteome</keyword>
<feature type="compositionally biased region" description="Low complexity" evidence="1">
    <location>
        <begin position="33"/>
        <end position="44"/>
    </location>
</feature>